<evidence type="ECO:0000313" key="2">
    <source>
        <dbReference type="Proteomes" id="UP000214720"/>
    </source>
</evidence>
<protein>
    <submittedName>
        <fullName evidence="1">Uncharacterized protein</fullName>
    </submittedName>
</protein>
<evidence type="ECO:0000313" key="1">
    <source>
        <dbReference type="EMBL" id="OXC72487.1"/>
    </source>
</evidence>
<proteinExistence type="predicted"/>
<reference evidence="2" key="1">
    <citation type="submission" date="2017-01" db="EMBL/GenBank/DDBJ databases">
        <title>Genome Analysis of Deinococcus marmoris KOPRI26562.</title>
        <authorList>
            <person name="Kim J.H."/>
            <person name="Oh H.-M."/>
        </authorList>
    </citation>
    <scope>NUCLEOTIDE SEQUENCE [LARGE SCALE GENOMIC DNA]</scope>
    <source>
        <strain evidence="2">PAMC 26633</strain>
    </source>
</reference>
<gene>
    <name evidence="1" type="ORF">BSU04_41915</name>
</gene>
<dbReference type="AlphaFoldDB" id="A0A226WNZ0"/>
<comment type="caution">
    <text evidence="1">The sequence shown here is derived from an EMBL/GenBank/DDBJ whole genome shotgun (WGS) entry which is preliminary data.</text>
</comment>
<name>A0A226WNZ0_CABSO</name>
<dbReference type="Proteomes" id="UP000214720">
    <property type="component" value="Unassembled WGS sequence"/>
</dbReference>
<sequence length="512" mass="56953">MFHLSTVNFSRSVATLLEVLELFQNNAHFRSIESADVSLSHAGHPMCVTKFDGKLTVRMSGSMPDLFLAMLDEIDGAYFRPHGKRLDPWQIRRAHWQLLFFAFELSTRPLYLFTSDQVISFANNGSASLFQLCESEARARFGFGAGGPAVSHGSGQLNGRHEVHLAYALAAGAPIPEAVLADYAALAEPFGNDIRWARSLVTVPELRGVMPVSKLRVLISVMTHSRQSISSANAAVLAMVARLLPNEPTYVEVDDLFCRHGLLEARALPETYFEAVDIGAPVSPFATVLRRVMADERKASTLERLDERRAAREISQREYDLHRHLAALDHGRTTFEFANRMALAIKNADMHLLVDVLDRPDDANRWTKKAVREFYGVKLTGVSAKARRRAIFALAGLDDVQQLEWEQRAAASREAETVTRDTERAKARAESARYRYGNMVITGVQHVEQSIASGFSKIASYRYGASQRYSLVAGNDDSVESRTLRVNDGTLAYAQYLLSQQGQRAEQATQSS</sequence>
<dbReference type="RefSeq" id="WP_089165735.1">
    <property type="nucleotide sequence ID" value="NZ_MTHB01000276.1"/>
</dbReference>
<dbReference type="OrthoDB" id="9114710at2"/>
<organism evidence="1 2">
    <name type="scientific">Caballeronia sordidicola</name>
    <name type="common">Burkholderia sordidicola</name>
    <dbReference type="NCBI Taxonomy" id="196367"/>
    <lineage>
        <taxon>Bacteria</taxon>
        <taxon>Pseudomonadati</taxon>
        <taxon>Pseudomonadota</taxon>
        <taxon>Betaproteobacteria</taxon>
        <taxon>Burkholderiales</taxon>
        <taxon>Burkholderiaceae</taxon>
        <taxon>Caballeronia</taxon>
    </lineage>
</organism>
<accession>A0A226WNZ0</accession>
<dbReference type="EMBL" id="MTHB01000276">
    <property type="protein sequence ID" value="OXC72487.1"/>
    <property type="molecule type" value="Genomic_DNA"/>
</dbReference>